<dbReference type="SMART" id="SM00364">
    <property type="entry name" value="LRR_BAC"/>
    <property type="match status" value="9"/>
</dbReference>
<evidence type="ECO:0000259" key="6">
    <source>
        <dbReference type="Pfam" id="PF23598"/>
    </source>
</evidence>
<dbReference type="InterPro" id="IPR003591">
    <property type="entry name" value="Leu-rich_rpt_typical-subtyp"/>
</dbReference>
<dbReference type="EMBL" id="KN420459">
    <property type="protein sequence ID" value="KHG22052.1"/>
    <property type="molecule type" value="Genomic_DNA"/>
</dbReference>
<evidence type="ECO:0000256" key="3">
    <source>
        <dbReference type="ARBA" id="ARBA00023786"/>
    </source>
</evidence>
<dbReference type="SUPFAM" id="SSF52058">
    <property type="entry name" value="L domain-like"/>
    <property type="match status" value="1"/>
</dbReference>
<dbReference type="Pfam" id="PF00560">
    <property type="entry name" value="LRR_1"/>
    <property type="match status" value="2"/>
</dbReference>
<dbReference type="PROSITE" id="PS51450">
    <property type="entry name" value="LRR"/>
    <property type="match status" value="4"/>
</dbReference>
<evidence type="ECO:0000313" key="7">
    <source>
        <dbReference type="EMBL" id="KHG22052.1"/>
    </source>
</evidence>
<dbReference type="Pfam" id="PF23598">
    <property type="entry name" value="LRR_14"/>
    <property type="match status" value="1"/>
</dbReference>
<feature type="domain" description="Disease resistance R13L4/SHOC-2-like LRR" evidence="6">
    <location>
        <begin position="282"/>
        <end position="384"/>
    </location>
</feature>
<dbReference type="FunFam" id="3.80.10.10:FF:000405">
    <property type="entry name" value="Plant intracellular Ras-group-related LRR protein 4"/>
    <property type="match status" value="1"/>
</dbReference>
<evidence type="ECO:0000256" key="1">
    <source>
        <dbReference type="ARBA" id="ARBA00022614"/>
    </source>
</evidence>
<dbReference type="PANTHER" id="PTHR48051">
    <property type="match status" value="1"/>
</dbReference>
<sequence>MVEFGVVRSTDEAVEEIMRIHRSLPPRPAVDEVLAAKALIRNVEKEDQARLEAITRQTKSPNVPEELFLILLEMQKNCVYFQSKEQKREAFKLLDLESVHALFDEFIQRASNCLSSTSSKLNDKTTLSNALPHTAATPPPSNNSFTAATPSSFRELASERPLFSRDDSYVKKAKSSFYANSTDGLGISMSSSPHILDSSLKSGGATAAGILLACAVQDGEKLSLIKLASIIEVSSKKGTRDLNLQGKLMDQIDWLPDSIGKLCSLITLDLSDNRIVALPDTIGGLSSLKKLDLHSNKIAQLPDSIGDLLSLVFLDLSANQLSSLPATFGRLVRLEELDLSSNHLPSLPDSIGSLISLKKLNVETNDIEEIPHTIGHCSSLKELRADYNRLKALPEAVGKIETLEVLSVRYNNIKQLPTTMSSLANLKELDVSFNELESLPESLCFATTLVKMNVGNNFADMRSLPRSIGNLEMLEELDISNNQIRVLPDSFRMLTRLQVLRVDQNPLEVPPRHIAEQGAQAVVRYMADLVEKRDVKLQPVKQKKSWAQICFFSKSNKRKRNGMDYVKA</sequence>
<accession>A0A0B0PB76</accession>
<dbReference type="SMART" id="SM00369">
    <property type="entry name" value="LRR_TYP"/>
    <property type="match status" value="9"/>
</dbReference>
<comment type="function">
    <text evidence="4">Leucine-rich repeat protein that likely mediates protein interactions, possibly in the context of signal transduction.</text>
</comment>
<dbReference type="InterPro" id="IPR001611">
    <property type="entry name" value="Leu-rich_rpt"/>
</dbReference>
<protein>
    <submittedName>
        <fullName evidence="7">Leucine-rich repeat-containing 40</fullName>
    </submittedName>
</protein>
<dbReference type="Proteomes" id="UP000032142">
    <property type="component" value="Unassembled WGS sequence"/>
</dbReference>
<dbReference type="InterPro" id="IPR050216">
    <property type="entry name" value="LRR_domain-containing"/>
</dbReference>
<dbReference type="InterPro" id="IPR032675">
    <property type="entry name" value="LRR_dom_sf"/>
</dbReference>
<evidence type="ECO:0000313" key="8">
    <source>
        <dbReference type="Proteomes" id="UP000032142"/>
    </source>
</evidence>
<dbReference type="AlphaFoldDB" id="A0A0B0PB76"/>
<evidence type="ECO:0000256" key="2">
    <source>
        <dbReference type="ARBA" id="ARBA00022737"/>
    </source>
</evidence>
<dbReference type="PANTHER" id="PTHR48051:SF54">
    <property type="entry name" value="LEUCINE-RICH REPEAT-CONTAINING PROTEIN"/>
    <property type="match status" value="1"/>
</dbReference>
<organism evidence="7 8">
    <name type="scientific">Gossypium arboreum</name>
    <name type="common">Tree cotton</name>
    <name type="synonym">Gossypium nanking</name>
    <dbReference type="NCBI Taxonomy" id="29729"/>
    <lineage>
        <taxon>Eukaryota</taxon>
        <taxon>Viridiplantae</taxon>
        <taxon>Streptophyta</taxon>
        <taxon>Embryophyta</taxon>
        <taxon>Tracheophyta</taxon>
        <taxon>Spermatophyta</taxon>
        <taxon>Magnoliopsida</taxon>
        <taxon>eudicotyledons</taxon>
        <taxon>Gunneridae</taxon>
        <taxon>Pentapetalae</taxon>
        <taxon>rosids</taxon>
        <taxon>malvids</taxon>
        <taxon>Malvales</taxon>
        <taxon>Malvaceae</taxon>
        <taxon>Malvoideae</taxon>
        <taxon>Gossypium</taxon>
    </lineage>
</organism>
<dbReference type="Gene3D" id="3.80.10.10">
    <property type="entry name" value="Ribonuclease Inhibitor"/>
    <property type="match status" value="1"/>
</dbReference>
<proteinExistence type="inferred from homology"/>
<keyword evidence="2" id="KW-0677">Repeat</keyword>
<name>A0A0B0PB76_GOSAR</name>
<feature type="region of interest" description="Disordered" evidence="5">
    <location>
        <begin position="130"/>
        <end position="150"/>
    </location>
</feature>
<evidence type="ECO:0000256" key="5">
    <source>
        <dbReference type="SAM" id="MobiDB-lite"/>
    </source>
</evidence>
<keyword evidence="1" id="KW-0433">Leucine-rich repeat</keyword>
<dbReference type="InterPro" id="IPR055414">
    <property type="entry name" value="LRR_R13L4/SHOC2-like"/>
</dbReference>
<dbReference type="PRINTS" id="PR00019">
    <property type="entry name" value="LEURICHRPT"/>
</dbReference>
<reference evidence="8" key="1">
    <citation type="submission" date="2014-09" db="EMBL/GenBank/DDBJ databases">
        <authorList>
            <person name="Mudge J."/>
            <person name="Ramaraj T."/>
            <person name="Lindquist I.E."/>
            <person name="Bharti A.K."/>
            <person name="Sundararajan A."/>
            <person name="Cameron C.T."/>
            <person name="Woodward J.E."/>
            <person name="May G.D."/>
            <person name="Brubaker C."/>
            <person name="Broadhvest J."/>
            <person name="Wilkins T.A."/>
        </authorList>
    </citation>
    <scope>NUCLEOTIDE SEQUENCE</scope>
    <source>
        <strain evidence="8">cv. AKA8401</strain>
    </source>
</reference>
<gene>
    <name evidence="7" type="ORF">F383_05047</name>
</gene>
<dbReference type="GO" id="GO:0005737">
    <property type="term" value="C:cytoplasm"/>
    <property type="evidence" value="ECO:0007669"/>
    <property type="project" value="TreeGrafter"/>
</dbReference>
<evidence type="ECO:0000256" key="4">
    <source>
        <dbReference type="ARBA" id="ARBA00037519"/>
    </source>
</evidence>
<keyword evidence="8" id="KW-1185">Reference proteome</keyword>
<comment type="similarity">
    <text evidence="3">Belongs to the SHOC2 family.</text>
</comment>